<reference evidence="6 7" key="1">
    <citation type="journal article" date="2013" name="Nature">
        <title>Insights into bilaterian evolution from three spiralian genomes.</title>
        <authorList>
            <person name="Simakov O."/>
            <person name="Marletaz F."/>
            <person name="Cho S.J."/>
            <person name="Edsinger-Gonzales E."/>
            <person name="Havlak P."/>
            <person name="Hellsten U."/>
            <person name="Kuo D.H."/>
            <person name="Larsson T."/>
            <person name="Lv J."/>
            <person name="Arendt D."/>
            <person name="Savage R."/>
            <person name="Osoegawa K."/>
            <person name="de Jong P."/>
            <person name="Grimwood J."/>
            <person name="Chapman J.A."/>
            <person name="Shapiro H."/>
            <person name="Aerts A."/>
            <person name="Otillar R.P."/>
            <person name="Terry A.Y."/>
            <person name="Boore J.L."/>
            <person name="Grigoriev I.V."/>
            <person name="Lindberg D.R."/>
            <person name="Seaver E.C."/>
            <person name="Weisblat D.A."/>
            <person name="Putnam N.H."/>
            <person name="Rokhsar D.S."/>
        </authorList>
    </citation>
    <scope>NUCLEOTIDE SEQUENCE [LARGE SCALE GENOMIC DNA]</scope>
</reference>
<accession>V4A3C4</accession>
<dbReference type="RefSeq" id="XP_009059780.1">
    <property type="nucleotide sequence ID" value="XM_009061532.1"/>
</dbReference>
<dbReference type="InterPro" id="IPR053231">
    <property type="entry name" value="GPCR_LN-TM7"/>
</dbReference>
<dbReference type="PANTHER" id="PTHR45902:SF4">
    <property type="entry name" value="G-PROTEIN COUPLED RECEPTORS FAMILY 2 PROFILE 2 DOMAIN-CONTAINING PROTEIN"/>
    <property type="match status" value="1"/>
</dbReference>
<dbReference type="GO" id="GO:0016020">
    <property type="term" value="C:membrane"/>
    <property type="evidence" value="ECO:0007669"/>
    <property type="project" value="UniProtKB-SubCell"/>
</dbReference>
<keyword evidence="7" id="KW-1185">Reference proteome</keyword>
<dbReference type="Proteomes" id="UP000030746">
    <property type="component" value="Unassembled WGS sequence"/>
</dbReference>
<dbReference type="Pfam" id="PF00002">
    <property type="entry name" value="7tm_2"/>
    <property type="match status" value="1"/>
</dbReference>
<evidence type="ECO:0000256" key="3">
    <source>
        <dbReference type="ARBA" id="ARBA00022989"/>
    </source>
</evidence>
<dbReference type="EMBL" id="KB202591">
    <property type="protein sequence ID" value="ESO89415.1"/>
    <property type="molecule type" value="Genomic_DNA"/>
</dbReference>
<comment type="subcellular location">
    <subcellularLocation>
        <location evidence="1">Membrane</location>
        <topology evidence="1">Multi-pass membrane protein</topology>
    </subcellularLocation>
</comment>
<sequence>MALVCLILDLVPGDHSKVQYGASSCTWLSSRSGYIYAFFVPIGISLVFNFVCFIMTLYFIEKAMASTEVTIGKKRDKKRCLMYVRLSSVMGFTWIFGFIASTTNISVLWYVYIILNGLQGVFIFLSFCLNSRNKDMIKAKMSESRFTNIFTANTETTSARSKTDDEDTKQVTSRKI</sequence>
<dbReference type="OMA" id="VIDLCEC"/>
<dbReference type="InterPro" id="IPR000832">
    <property type="entry name" value="GPCR_2_secretin-like"/>
</dbReference>
<dbReference type="PANTHER" id="PTHR45902">
    <property type="entry name" value="LATROPHILIN RECEPTOR-LIKE PROTEIN A"/>
    <property type="match status" value="1"/>
</dbReference>
<protein>
    <recommendedName>
        <fullName evidence="8">G-protein coupled receptors family 2 profile 2 domain-containing protein</fullName>
    </recommendedName>
</protein>
<dbReference type="GO" id="GO:0004930">
    <property type="term" value="F:G protein-coupled receptor activity"/>
    <property type="evidence" value="ECO:0007669"/>
    <property type="project" value="InterPro"/>
</dbReference>
<evidence type="ECO:0000313" key="6">
    <source>
        <dbReference type="EMBL" id="ESO89415.1"/>
    </source>
</evidence>
<dbReference type="GeneID" id="20232473"/>
<feature type="transmembrane region" description="Helical" evidence="5">
    <location>
        <begin position="107"/>
        <end position="129"/>
    </location>
</feature>
<evidence type="ECO:0000313" key="7">
    <source>
        <dbReference type="Proteomes" id="UP000030746"/>
    </source>
</evidence>
<organism evidence="6 7">
    <name type="scientific">Lottia gigantea</name>
    <name type="common">Giant owl limpet</name>
    <dbReference type="NCBI Taxonomy" id="225164"/>
    <lineage>
        <taxon>Eukaryota</taxon>
        <taxon>Metazoa</taxon>
        <taxon>Spiralia</taxon>
        <taxon>Lophotrochozoa</taxon>
        <taxon>Mollusca</taxon>
        <taxon>Gastropoda</taxon>
        <taxon>Patellogastropoda</taxon>
        <taxon>Lottioidea</taxon>
        <taxon>Lottiidae</taxon>
        <taxon>Lottia</taxon>
    </lineage>
</organism>
<feature type="transmembrane region" description="Helical" evidence="5">
    <location>
        <begin position="34"/>
        <end position="60"/>
    </location>
</feature>
<proteinExistence type="predicted"/>
<feature type="transmembrane region" description="Helical" evidence="5">
    <location>
        <begin position="80"/>
        <end position="101"/>
    </location>
</feature>
<dbReference type="HOGENOM" id="CLU_1526916_0_0_1"/>
<dbReference type="KEGG" id="lgi:LOTGIDRAFT_125317"/>
<evidence type="ECO:0008006" key="8">
    <source>
        <dbReference type="Google" id="ProtNLM"/>
    </source>
</evidence>
<dbReference type="Gene3D" id="1.20.1070.10">
    <property type="entry name" value="Rhodopsin 7-helix transmembrane proteins"/>
    <property type="match status" value="1"/>
</dbReference>
<dbReference type="CTD" id="20232473"/>
<evidence type="ECO:0000256" key="4">
    <source>
        <dbReference type="ARBA" id="ARBA00023136"/>
    </source>
</evidence>
<evidence type="ECO:0000256" key="1">
    <source>
        <dbReference type="ARBA" id="ARBA00004141"/>
    </source>
</evidence>
<keyword evidence="3 5" id="KW-1133">Transmembrane helix</keyword>
<gene>
    <name evidence="6" type="ORF">LOTGIDRAFT_125317</name>
</gene>
<name>V4A3C4_LOTGI</name>
<dbReference type="AlphaFoldDB" id="V4A3C4"/>
<evidence type="ECO:0000256" key="5">
    <source>
        <dbReference type="SAM" id="Phobius"/>
    </source>
</evidence>
<evidence type="ECO:0000256" key="2">
    <source>
        <dbReference type="ARBA" id="ARBA00022692"/>
    </source>
</evidence>
<keyword evidence="2 5" id="KW-0812">Transmembrane</keyword>
<dbReference type="OrthoDB" id="6155919at2759"/>
<keyword evidence="4 5" id="KW-0472">Membrane</keyword>